<protein>
    <recommendedName>
        <fullName evidence="3">Type 4 fimbrial biogenesis protein PilX N-terminal domain-containing protein</fullName>
    </recommendedName>
</protein>
<dbReference type="AlphaFoldDB" id="A0A2H0XAG1"/>
<reference evidence="2" key="1">
    <citation type="submission" date="2017-09" db="EMBL/GenBank/DDBJ databases">
        <title>Depth-based differentiation of microbial function through sediment-hosted aquifers and enrichment of novel symbionts in the deep terrestrial subsurface.</title>
        <authorList>
            <person name="Probst A.J."/>
            <person name="Ladd B."/>
            <person name="Jarett J.K."/>
            <person name="Geller-Mcgrath D.E."/>
            <person name="Sieber C.M.K."/>
            <person name="Emerson J.B."/>
            <person name="Anantharaman K."/>
            <person name="Thomas B.C."/>
            <person name="Malmstrom R."/>
            <person name="Stieglmeier M."/>
            <person name="Klingl A."/>
            <person name="Woyke T."/>
            <person name="Ryan C.M."/>
            <person name="Banfield J.F."/>
        </authorList>
    </citation>
    <scope>NUCLEOTIDE SEQUENCE [LARGE SCALE GENOMIC DNA]</scope>
</reference>
<evidence type="ECO:0000313" key="2">
    <source>
        <dbReference type="Proteomes" id="UP000231098"/>
    </source>
</evidence>
<dbReference type="Proteomes" id="UP000231098">
    <property type="component" value="Unassembled WGS sequence"/>
</dbReference>
<comment type="caution">
    <text evidence="1">The sequence shown here is derived from an EMBL/GenBank/DDBJ whole genome shotgun (WGS) entry which is preliminary data.</text>
</comment>
<proteinExistence type="predicted"/>
<accession>A0A2H0XAG1</accession>
<sequence>MVIMVISLSVGLAVSTRATSSLRRVTQTYQSAQALSFAESGLETALAVADLSTHMGDHDMGDIDEDGVATDCSYTVSLAGSTGNFVSFLNRDLVQQVNLVAGSGSGTVYWSADSEEDAAMVITLLYLDGTDYKIIKYAVDPNASRRVNNGFAVPSIGSSSYDGVTYSYGQTFATPVGKTPVALRIRSMYNTGAISFWVSAANLPGQGYRITSTGKKGSSIRKAEVSVGQPAAPSMFDYVLFSGGNLQK</sequence>
<dbReference type="EMBL" id="PEYV01000013">
    <property type="protein sequence ID" value="PIS21825.1"/>
    <property type="molecule type" value="Genomic_DNA"/>
</dbReference>
<evidence type="ECO:0008006" key="3">
    <source>
        <dbReference type="Google" id="ProtNLM"/>
    </source>
</evidence>
<name>A0A2H0XAG1_UNCKA</name>
<organism evidence="1 2">
    <name type="scientific">candidate division WWE3 bacterium CG08_land_8_20_14_0_20_41_15</name>
    <dbReference type="NCBI Taxonomy" id="1975086"/>
    <lineage>
        <taxon>Bacteria</taxon>
        <taxon>Katanobacteria</taxon>
    </lineage>
</organism>
<gene>
    <name evidence="1" type="ORF">COT51_00715</name>
</gene>
<evidence type="ECO:0000313" key="1">
    <source>
        <dbReference type="EMBL" id="PIS21825.1"/>
    </source>
</evidence>